<feature type="transmembrane region" description="Helical" evidence="1">
    <location>
        <begin position="12"/>
        <end position="32"/>
    </location>
</feature>
<accession>A0ABY5E1I7</accession>
<dbReference type="PANTHER" id="PTHR33371">
    <property type="entry name" value="INTERMEMBRANE PHOSPHOLIPID TRANSPORT SYSTEM BINDING PROTEIN MLAD-RELATED"/>
    <property type="match status" value="1"/>
</dbReference>
<feature type="domain" description="Mce/MlaD" evidence="2">
    <location>
        <begin position="43"/>
        <end position="122"/>
    </location>
</feature>
<protein>
    <submittedName>
        <fullName evidence="3">MlaD family protein</fullName>
    </submittedName>
</protein>
<dbReference type="EMBL" id="CP098502">
    <property type="protein sequence ID" value="UTI66675.1"/>
    <property type="molecule type" value="Genomic_DNA"/>
</dbReference>
<dbReference type="InterPro" id="IPR003399">
    <property type="entry name" value="Mce/MlaD"/>
</dbReference>
<organism evidence="3 4">
    <name type="scientific">Paraconexibacter antarcticus</name>
    <dbReference type="NCBI Taxonomy" id="2949664"/>
    <lineage>
        <taxon>Bacteria</taxon>
        <taxon>Bacillati</taxon>
        <taxon>Actinomycetota</taxon>
        <taxon>Thermoleophilia</taxon>
        <taxon>Solirubrobacterales</taxon>
        <taxon>Paraconexibacteraceae</taxon>
        <taxon>Paraconexibacter</taxon>
    </lineage>
</organism>
<dbReference type="Proteomes" id="UP001056035">
    <property type="component" value="Chromosome"/>
</dbReference>
<keyword evidence="1" id="KW-0812">Transmembrane</keyword>
<keyword evidence="4" id="KW-1185">Reference proteome</keyword>
<keyword evidence="1" id="KW-1133">Transmembrane helix</keyword>
<dbReference type="Pfam" id="PF02470">
    <property type="entry name" value="MlaD"/>
    <property type="match status" value="1"/>
</dbReference>
<dbReference type="PANTHER" id="PTHR33371:SF16">
    <property type="entry name" value="MCE-FAMILY PROTEIN MCE3F"/>
    <property type="match status" value="1"/>
</dbReference>
<evidence type="ECO:0000313" key="3">
    <source>
        <dbReference type="EMBL" id="UTI66675.1"/>
    </source>
</evidence>
<dbReference type="RefSeq" id="WP_254573342.1">
    <property type="nucleotide sequence ID" value="NZ_CP098502.1"/>
</dbReference>
<reference evidence="3 4" key="1">
    <citation type="submission" date="2022-06" db="EMBL/GenBank/DDBJ databases">
        <title>Paraconexibacter antarcticus.</title>
        <authorList>
            <person name="Kim C.S."/>
        </authorList>
    </citation>
    <scope>NUCLEOTIDE SEQUENCE [LARGE SCALE GENOMIC DNA]</scope>
    <source>
        <strain evidence="3 4">02-257</strain>
    </source>
</reference>
<name>A0ABY5E1I7_9ACTN</name>
<evidence type="ECO:0000256" key="1">
    <source>
        <dbReference type="SAM" id="Phobius"/>
    </source>
</evidence>
<evidence type="ECO:0000259" key="2">
    <source>
        <dbReference type="Pfam" id="PF02470"/>
    </source>
</evidence>
<gene>
    <name evidence="3" type="ORF">NBH00_10810</name>
</gene>
<keyword evidence="1" id="KW-0472">Membrane</keyword>
<proteinExistence type="predicted"/>
<dbReference type="InterPro" id="IPR052336">
    <property type="entry name" value="MlaD_Phospholipid_Transporter"/>
</dbReference>
<sequence length="427" mass="44215">MSERLLGRQSRAIIVLVLVAIAGVATTVYILAHQRFPDPLADTYELSVLLPAADGVDPSAGQPVTVAGVPVGTISGARLAGGRARLTLTIDRGQLPRVYRDAAVALRPITPLKDLELQLTPGTPQAGAIPAGGTIAAAHATSPADLGDLLDALDADTRAFLQTLLRSVAQGTDGRGLDLRRALRSFGPTTAQAHRIAAALRGRSAAVSGLVSNLAVLTRAAGHDHRLQTLVQAGSATLHAVAGHDAELRRAVAQLPATLTTAQHALDSGGRLADELTPTLRALTPGVRGLPATLRTLGPFSGRAATTLATQLRPFAREVTPLVDDLRPGITSLDAEAPGLTNSLKMTNAWLNELAYNPPGSDEGFLHWLPWSFHNLNSLGSIRDAHGVVGRATVFVSCAELQGLGPAAVALTPVLSATPLCPKTGGK</sequence>
<evidence type="ECO:0000313" key="4">
    <source>
        <dbReference type="Proteomes" id="UP001056035"/>
    </source>
</evidence>